<dbReference type="Pfam" id="PF00224">
    <property type="entry name" value="PK"/>
    <property type="match status" value="2"/>
</dbReference>
<dbReference type="UniPathway" id="UPA00109">
    <property type="reaction ID" value="UER00188"/>
</dbReference>
<evidence type="ECO:0000256" key="9">
    <source>
        <dbReference type="ARBA" id="ARBA00022840"/>
    </source>
</evidence>
<dbReference type="Gene3D" id="2.40.33.10">
    <property type="entry name" value="PK beta-barrel domain-like"/>
    <property type="match status" value="1"/>
</dbReference>
<dbReference type="InterPro" id="IPR044730">
    <property type="entry name" value="RNase_H-like_dom_plant"/>
</dbReference>
<keyword evidence="5" id="KW-0808">Transferase</keyword>
<dbReference type="AlphaFoldDB" id="A0A6A3BYH0"/>
<accession>A0A6A3BYH0</accession>
<gene>
    <name evidence="16" type="ORF">F3Y22_tig00015426pilonHSYRG00066</name>
</gene>
<dbReference type="InterPro" id="IPR043502">
    <property type="entry name" value="DNA/RNA_pol_sf"/>
</dbReference>
<keyword evidence="7" id="KW-0547">Nucleotide-binding</keyword>
<dbReference type="EC" id="2.7.1.40" evidence="4"/>
<evidence type="ECO:0000256" key="8">
    <source>
        <dbReference type="ARBA" id="ARBA00022777"/>
    </source>
</evidence>
<evidence type="ECO:0000313" key="17">
    <source>
        <dbReference type="Proteomes" id="UP000436088"/>
    </source>
</evidence>
<dbReference type="FunFam" id="3.20.20.60:FF:000093">
    <property type="entry name" value="Pyruvate kinase"/>
    <property type="match status" value="1"/>
</dbReference>
<dbReference type="InterPro" id="IPR036397">
    <property type="entry name" value="RNaseH_sf"/>
</dbReference>
<evidence type="ECO:0000256" key="7">
    <source>
        <dbReference type="ARBA" id="ARBA00022741"/>
    </source>
</evidence>
<dbReference type="InterPro" id="IPR011037">
    <property type="entry name" value="Pyrv_Knase-like_insert_dom_sf"/>
</dbReference>
<keyword evidence="12" id="KW-0670">Pyruvate</keyword>
<evidence type="ECO:0000313" key="16">
    <source>
        <dbReference type="EMBL" id="KAE8721654.1"/>
    </source>
</evidence>
<evidence type="ECO:0000256" key="6">
    <source>
        <dbReference type="ARBA" id="ARBA00022723"/>
    </source>
</evidence>
<feature type="domain" description="Pyruvate kinase barrel" evidence="14">
    <location>
        <begin position="250"/>
        <end position="319"/>
    </location>
</feature>
<evidence type="ECO:0000256" key="12">
    <source>
        <dbReference type="ARBA" id="ARBA00023317"/>
    </source>
</evidence>
<dbReference type="GO" id="GO:0000287">
    <property type="term" value="F:magnesium ion binding"/>
    <property type="evidence" value="ECO:0007669"/>
    <property type="project" value="InterPro"/>
</dbReference>
<dbReference type="Proteomes" id="UP000436088">
    <property type="component" value="Unassembled WGS sequence"/>
</dbReference>
<reference evidence="16" key="1">
    <citation type="submission" date="2019-09" db="EMBL/GenBank/DDBJ databases">
        <title>Draft genome information of white flower Hibiscus syriacus.</title>
        <authorList>
            <person name="Kim Y.-M."/>
        </authorList>
    </citation>
    <scope>NUCLEOTIDE SEQUENCE [LARGE SCALE GENOMIC DNA]</scope>
    <source>
        <strain evidence="16">YM2019G1</strain>
    </source>
</reference>
<dbReference type="GO" id="GO:0030955">
    <property type="term" value="F:potassium ion binding"/>
    <property type="evidence" value="ECO:0007669"/>
    <property type="project" value="InterPro"/>
</dbReference>
<dbReference type="Pfam" id="PF13456">
    <property type="entry name" value="RVT_3"/>
    <property type="match status" value="1"/>
</dbReference>
<keyword evidence="6" id="KW-0479">Metal-binding</keyword>
<evidence type="ECO:0000256" key="2">
    <source>
        <dbReference type="ARBA" id="ARBA00004997"/>
    </source>
</evidence>
<dbReference type="SUPFAM" id="SSF50800">
    <property type="entry name" value="PK beta-barrel domain-like"/>
    <property type="match status" value="1"/>
</dbReference>
<evidence type="ECO:0000256" key="3">
    <source>
        <dbReference type="ARBA" id="ARBA00008663"/>
    </source>
</evidence>
<dbReference type="InterPro" id="IPR015813">
    <property type="entry name" value="Pyrv/PenolPyrv_kinase-like_dom"/>
</dbReference>
<keyword evidence="11" id="KW-0324">Glycolysis</keyword>
<comment type="caution">
    <text evidence="16">The sequence shown here is derived from an EMBL/GenBank/DDBJ whole genome shotgun (WGS) entry which is preliminary data.</text>
</comment>
<evidence type="ECO:0000256" key="11">
    <source>
        <dbReference type="ARBA" id="ARBA00023152"/>
    </source>
</evidence>
<dbReference type="GO" id="GO:0005524">
    <property type="term" value="F:ATP binding"/>
    <property type="evidence" value="ECO:0007669"/>
    <property type="project" value="UniProtKB-KW"/>
</dbReference>
<sequence length="830" mass="93541">MIWKLAEAGMNVARLIMSHGDHASHQKVIDLVKEYNAQSKVNTIAILLDTMAKGHFFYKIIAGIVIFDNAFIINQYDCAKFFLDFEYKFSYGNASTISWSKTSKYVQVTGPEVRSGGLPQPITLTTGQEFTFTIRRGVGTTDCVGVNYDDFVNDVEVGDMLLVDVIESKTATMGLLMLLAGLSSAVLPKHKHQNLAGSEQKYLVELSLRFKANVHPPIIKQEFPVLNSGMISLLVKSKTKDSVKCKVVDGEKDWDDIKFGVDNKVDLYVVSFVKDAEVVHELKNYLQICDADIHVIVKIESANSIPNLHSIITASDGNLPVCIGGDFNAYIDAEEKQGKSQIGIQSISLDHLCSKLISLICLCQEQFKENVLKQIFRSKKFGEQLLPLKALKLLARMVLPWASIRRLRGVVFKVDFCRAYETVDWQILLRLLEVMGFGERWCSWISQCISTASISVLVNGSPTEEFPIAKGLRQGCSLSLLLFNVVGELLHMMLSKAVEIGLFQGFSFGKNQNNFTLSYLQFADDTIIFCGTSITQIKNARQVLRIYSLMKGLHLNLAESRLFGINVEDDIMEDWASAIRCSRGKNNLIFALSPIQRGKVVDFGSFDSNGWEWNIKTMMKLCDWEVVQLMELFDRLKDIKLTESLEDCLVPPRVEVSYGKFPINKYQNEIIFDGGKLDRFTLLFMVRLRPVVCWSPPPADFYKINVDGVVCTVGRIARIGGILRDWNRTKLMSFSENVGPTPIILVELKAIKKGIDIFVSSEWASKERLIVESDCKLAVEWLKDQAIVPTFLTNLVKEIASTIFVYDIFVRWISRCYNYEVDKLAKDGIG</sequence>
<dbReference type="SUPFAM" id="SSF53098">
    <property type="entry name" value="Ribonuclease H-like"/>
    <property type="match status" value="1"/>
</dbReference>
<dbReference type="GO" id="GO:0003676">
    <property type="term" value="F:nucleic acid binding"/>
    <property type="evidence" value="ECO:0007669"/>
    <property type="project" value="InterPro"/>
</dbReference>
<dbReference type="InterPro" id="IPR015793">
    <property type="entry name" value="Pyrv_Knase_brl"/>
</dbReference>
<evidence type="ECO:0000259" key="13">
    <source>
        <dbReference type="Pfam" id="PF00078"/>
    </source>
</evidence>
<dbReference type="CDD" id="cd06222">
    <property type="entry name" value="RNase_H_like"/>
    <property type="match status" value="1"/>
</dbReference>
<protein>
    <recommendedName>
        <fullName evidence="4">pyruvate kinase</fullName>
        <ecNumber evidence="4">2.7.1.40</ecNumber>
    </recommendedName>
</protein>
<feature type="domain" description="Pyruvate kinase barrel" evidence="14">
    <location>
        <begin position="2"/>
        <end position="51"/>
    </location>
</feature>
<keyword evidence="8" id="KW-0418">Kinase</keyword>
<keyword evidence="17" id="KW-1185">Reference proteome</keyword>
<dbReference type="Gene3D" id="3.30.420.10">
    <property type="entry name" value="Ribonuclease H-like superfamily/Ribonuclease H"/>
    <property type="match status" value="1"/>
</dbReference>
<dbReference type="InterPro" id="IPR000477">
    <property type="entry name" value="RT_dom"/>
</dbReference>
<evidence type="ECO:0000256" key="5">
    <source>
        <dbReference type="ARBA" id="ARBA00022679"/>
    </source>
</evidence>
<evidence type="ECO:0000256" key="10">
    <source>
        <dbReference type="ARBA" id="ARBA00022842"/>
    </source>
</evidence>
<dbReference type="InterPro" id="IPR001697">
    <property type="entry name" value="Pyr_Knase"/>
</dbReference>
<dbReference type="PANTHER" id="PTHR11817">
    <property type="entry name" value="PYRUVATE KINASE"/>
    <property type="match status" value="1"/>
</dbReference>
<dbReference type="GO" id="GO:0004743">
    <property type="term" value="F:pyruvate kinase activity"/>
    <property type="evidence" value="ECO:0007669"/>
    <property type="project" value="UniProtKB-EC"/>
</dbReference>
<comment type="cofactor">
    <cofactor evidence="1">
        <name>K(+)</name>
        <dbReference type="ChEBI" id="CHEBI:29103"/>
    </cofactor>
</comment>
<keyword evidence="10" id="KW-0460">Magnesium</keyword>
<dbReference type="InterPro" id="IPR040442">
    <property type="entry name" value="Pyrv_kinase-like_dom_sf"/>
</dbReference>
<dbReference type="EMBL" id="VEPZ02000611">
    <property type="protein sequence ID" value="KAE8721654.1"/>
    <property type="molecule type" value="Genomic_DNA"/>
</dbReference>
<dbReference type="Gene3D" id="3.20.20.60">
    <property type="entry name" value="Phosphoenolpyruvate-binding domains"/>
    <property type="match status" value="2"/>
</dbReference>
<feature type="domain" description="RNase H type-1" evidence="15">
    <location>
        <begin position="705"/>
        <end position="827"/>
    </location>
</feature>
<feature type="domain" description="Reverse transcriptase" evidence="13">
    <location>
        <begin position="409"/>
        <end position="557"/>
    </location>
</feature>
<name>A0A6A3BYH0_HIBSY</name>
<organism evidence="16 17">
    <name type="scientific">Hibiscus syriacus</name>
    <name type="common">Rose of Sharon</name>
    <dbReference type="NCBI Taxonomy" id="106335"/>
    <lineage>
        <taxon>Eukaryota</taxon>
        <taxon>Viridiplantae</taxon>
        <taxon>Streptophyta</taxon>
        <taxon>Embryophyta</taxon>
        <taxon>Tracheophyta</taxon>
        <taxon>Spermatophyta</taxon>
        <taxon>Magnoliopsida</taxon>
        <taxon>eudicotyledons</taxon>
        <taxon>Gunneridae</taxon>
        <taxon>Pentapetalae</taxon>
        <taxon>rosids</taxon>
        <taxon>malvids</taxon>
        <taxon>Malvales</taxon>
        <taxon>Malvaceae</taxon>
        <taxon>Malvoideae</taxon>
        <taxon>Hibiscus</taxon>
    </lineage>
</organism>
<evidence type="ECO:0000256" key="4">
    <source>
        <dbReference type="ARBA" id="ARBA00012142"/>
    </source>
</evidence>
<dbReference type="GO" id="GO:0016301">
    <property type="term" value="F:kinase activity"/>
    <property type="evidence" value="ECO:0007669"/>
    <property type="project" value="UniProtKB-KW"/>
</dbReference>
<comment type="similarity">
    <text evidence="3">Belongs to the pyruvate kinase family.</text>
</comment>
<evidence type="ECO:0000259" key="15">
    <source>
        <dbReference type="Pfam" id="PF13456"/>
    </source>
</evidence>
<evidence type="ECO:0000256" key="1">
    <source>
        <dbReference type="ARBA" id="ARBA00001958"/>
    </source>
</evidence>
<evidence type="ECO:0000259" key="14">
    <source>
        <dbReference type="Pfam" id="PF00224"/>
    </source>
</evidence>
<comment type="pathway">
    <text evidence="2">Carbohydrate degradation; glycolysis; pyruvate from D-glyceraldehyde 3-phosphate: step 5/5.</text>
</comment>
<proteinExistence type="inferred from homology"/>
<dbReference type="InterPro" id="IPR015806">
    <property type="entry name" value="Pyrv_Knase_insert_dom_sf"/>
</dbReference>
<dbReference type="SUPFAM" id="SSF51621">
    <property type="entry name" value="Phosphoenolpyruvate/pyruvate domain"/>
    <property type="match status" value="1"/>
</dbReference>
<dbReference type="Pfam" id="PF00078">
    <property type="entry name" value="RVT_1"/>
    <property type="match status" value="1"/>
</dbReference>
<dbReference type="SUPFAM" id="SSF56672">
    <property type="entry name" value="DNA/RNA polymerases"/>
    <property type="match status" value="1"/>
</dbReference>
<dbReference type="InterPro" id="IPR002156">
    <property type="entry name" value="RNaseH_domain"/>
</dbReference>
<dbReference type="GO" id="GO:0004523">
    <property type="term" value="F:RNA-DNA hybrid ribonuclease activity"/>
    <property type="evidence" value="ECO:0007669"/>
    <property type="project" value="InterPro"/>
</dbReference>
<dbReference type="InterPro" id="IPR012337">
    <property type="entry name" value="RNaseH-like_sf"/>
</dbReference>
<keyword evidence="9" id="KW-0067">ATP-binding</keyword>